<reference evidence="1" key="1">
    <citation type="submission" date="2022-07" db="EMBL/GenBank/DDBJ databases">
        <title>Enhanced cultured diversity of the mouse gut microbiota enables custom-made synthetic communities.</title>
        <authorList>
            <person name="Afrizal A."/>
        </authorList>
    </citation>
    <scope>NUCLEOTIDE SEQUENCE</scope>
    <source>
        <strain evidence="1">DSM 29482</strain>
    </source>
</reference>
<keyword evidence="2" id="KW-1185">Reference proteome</keyword>
<accession>A0A9X2MHA5</accession>
<dbReference type="EMBL" id="JANJZL010000004">
    <property type="protein sequence ID" value="MCR2044000.1"/>
    <property type="molecule type" value="Genomic_DNA"/>
</dbReference>
<organism evidence="1 2">
    <name type="scientific">Anaerosalibacter massiliensis</name>
    <dbReference type="NCBI Taxonomy" id="1347392"/>
    <lineage>
        <taxon>Bacteria</taxon>
        <taxon>Bacillati</taxon>
        <taxon>Bacillota</taxon>
        <taxon>Tissierellia</taxon>
        <taxon>Tissierellales</taxon>
        <taxon>Sporanaerobacteraceae</taxon>
        <taxon>Anaerosalibacter</taxon>
    </lineage>
</organism>
<comment type="caution">
    <text evidence="1">The sequence shown here is derived from an EMBL/GenBank/DDBJ whole genome shotgun (WGS) entry which is preliminary data.</text>
</comment>
<evidence type="ECO:0000313" key="1">
    <source>
        <dbReference type="EMBL" id="MCR2044000.1"/>
    </source>
</evidence>
<gene>
    <name evidence="1" type="ORF">NSA23_07680</name>
</gene>
<proteinExistence type="predicted"/>
<dbReference type="AlphaFoldDB" id="A0A9X2MHA5"/>
<protein>
    <submittedName>
        <fullName evidence="1">Uncharacterized protein</fullName>
    </submittedName>
</protein>
<name>A0A9X2MHA5_9FIRM</name>
<dbReference type="Proteomes" id="UP001142078">
    <property type="component" value="Unassembled WGS sequence"/>
</dbReference>
<sequence>MNTANTNDLQQTVTAESNLQDVVTLISTMHRNREPLLHYAVYIELIANDYDGLKLLQTDVLIELVRSKLINLAKFIFHKI</sequence>
<evidence type="ECO:0000313" key="2">
    <source>
        <dbReference type="Proteomes" id="UP001142078"/>
    </source>
</evidence>
<dbReference type="RefSeq" id="WP_222704806.1">
    <property type="nucleotide sequence ID" value="NZ_CABKTM010000049.1"/>
</dbReference>